<evidence type="ECO:0000256" key="2">
    <source>
        <dbReference type="ARBA" id="ARBA00022553"/>
    </source>
</evidence>
<accession>A0ABY6Q0Q8</accession>
<evidence type="ECO:0000256" key="1">
    <source>
        <dbReference type="ARBA" id="ARBA00022450"/>
    </source>
</evidence>
<protein>
    <submittedName>
        <fullName evidence="4">Acyl carrier protein</fullName>
    </submittedName>
</protein>
<keyword evidence="1" id="KW-0596">Phosphopantetheine</keyword>
<dbReference type="PROSITE" id="PS50075">
    <property type="entry name" value="CARRIER"/>
    <property type="match status" value="1"/>
</dbReference>
<evidence type="ECO:0000259" key="3">
    <source>
        <dbReference type="PROSITE" id="PS50075"/>
    </source>
</evidence>
<reference evidence="4" key="1">
    <citation type="journal article" date="2022" name="Front. Microbiol.">
        <title>Mirubactin C rescues the lethal effect of cell wall biosynthesis mutations in Bacillus subtilis.</title>
        <authorList>
            <person name="Kepplinger B."/>
            <person name="Wen X."/>
            <person name="Tyler A.R."/>
            <person name="Kim B.Y."/>
            <person name="Brown J."/>
            <person name="Banks P."/>
            <person name="Dashti Y."/>
            <person name="Mackenzie E.S."/>
            <person name="Wills C."/>
            <person name="Kawai Y."/>
            <person name="Waldron K.J."/>
            <person name="Allenby N.E.E."/>
            <person name="Wu L.J."/>
            <person name="Hall M.J."/>
            <person name="Errington J."/>
        </authorList>
    </citation>
    <scope>NUCLEOTIDE SEQUENCE</scope>
    <source>
        <strain evidence="4">MDA8-470</strain>
    </source>
</reference>
<dbReference type="Pfam" id="PF00550">
    <property type="entry name" value="PP-binding"/>
    <property type="match status" value="1"/>
</dbReference>
<dbReference type="Gene3D" id="1.10.1200.10">
    <property type="entry name" value="ACP-like"/>
    <property type="match status" value="1"/>
</dbReference>
<dbReference type="SMART" id="SM01294">
    <property type="entry name" value="PKS_PP_betabranch"/>
    <property type="match status" value="1"/>
</dbReference>
<evidence type="ECO:0000313" key="4">
    <source>
        <dbReference type="EMBL" id="UZK58023.1"/>
    </source>
</evidence>
<organism evidence="4 5">
    <name type="scientific">Streptomyces drozdowiczii</name>
    <dbReference type="NCBI Taxonomy" id="202862"/>
    <lineage>
        <taxon>Bacteria</taxon>
        <taxon>Bacillati</taxon>
        <taxon>Actinomycetota</taxon>
        <taxon>Actinomycetes</taxon>
        <taxon>Kitasatosporales</taxon>
        <taxon>Streptomycetaceae</taxon>
        <taxon>Streptomyces</taxon>
    </lineage>
</organism>
<keyword evidence="2" id="KW-0597">Phosphoprotein</keyword>
<proteinExistence type="predicted"/>
<dbReference type="SMART" id="SM00823">
    <property type="entry name" value="PKS_PP"/>
    <property type="match status" value="1"/>
</dbReference>
<dbReference type="InterPro" id="IPR036736">
    <property type="entry name" value="ACP-like_sf"/>
</dbReference>
<dbReference type="SUPFAM" id="SSF47336">
    <property type="entry name" value="ACP-like"/>
    <property type="match status" value="1"/>
</dbReference>
<dbReference type="InterPro" id="IPR020806">
    <property type="entry name" value="PKS_PP-bd"/>
</dbReference>
<keyword evidence="5" id="KW-1185">Reference proteome</keyword>
<evidence type="ECO:0000313" key="5">
    <source>
        <dbReference type="Proteomes" id="UP001164963"/>
    </source>
</evidence>
<sequence length="96" mass="10246">MTLPAPPRNTAAPLYGWLTDRLAVYLDREPESIDPTVPLAVYGMDSVCALSLCGDVEDEFGIPVDPSMAWDHSTVAALARHLASRGVRVPAGGTRP</sequence>
<dbReference type="InterPro" id="IPR009081">
    <property type="entry name" value="PP-bd_ACP"/>
</dbReference>
<gene>
    <name evidence="4" type="ORF">NEH16_31560</name>
</gene>
<feature type="domain" description="Carrier" evidence="3">
    <location>
        <begin position="12"/>
        <end position="86"/>
    </location>
</feature>
<name>A0ABY6Q0Q8_9ACTN</name>
<dbReference type="RefSeq" id="WP_073969425.1">
    <property type="nucleotide sequence ID" value="NZ_CP098740.1"/>
</dbReference>
<dbReference type="Proteomes" id="UP001164963">
    <property type="component" value="Chromosome"/>
</dbReference>
<dbReference type="EMBL" id="CP098740">
    <property type="protein sequence ID" value="UZK58023.1"/>
    <property type="molecule type" value="Genomic_DNA"/>
</dbReference>